<proteinExistence type="predicted"/>
<dbReference type="EMBL" id="JACDUU010000005">
    <property type="protein sequence ID" value="MBA2871967.1"/>
    <property type="molecule type" value="Genomic_DNA"/>
</dbReference>
<feature type="transmembrane region" description="Helical" evidence="6">
    <location>
        <begin position="141"/>
        <end position="161"/>
    </location>
</feature>
<evidence type="ECO:0000313" key="7">
    <source>
        <dbReference type="EMBL" id="MBA2871967.1"/>
    </source>
</evidence>
<dbReference type="InterPro" id="IPR011701">
    <property type="entry name" value="MFS"/>
</dbReference>
<protein>
    <submittedName>
        <fullName evidence="7">MFS family permease</fullName>
    </submittedName>
</protein>
<evidence type="ECO:0000256" key="2">
    <source>
        <dbReference type="ARBA" id="ARBA00022475"/>
    </source>
</evidence>
<dbReference type="PANTHER" id="PTHR23513">
    <property type="entry name" value="INTEGRAL MEMBRANE EFFLUX PROTEIN-RELATED"/>
    <property type="match status" value="1"/>
</dbReference>
<accession>A0A7V9Z0R5</accession>
<feature type="transmembrane region" description="Helical" evidence="6">
    <location>
        <begin position="245"/>
        <end position="269"/>
    </location>
</feature>
<dbReference type="AlphaFoldDB" id="A0A7V9Z0R5"/>
<dbReference type="RefSeq" id="WP_181537769.1">
    <property type="nucleotide sequence ID" value="NZ_JACDUU010000005.1"/>
</dbReference>
<dbReference type="GO" id="GO:0005886">
    <property type="term" value="C:plasma membrane"/>
    <property type="evidence" value="ECO:0007669"/>
    <property type="project" value="UniProtKB-SubCell"/>
</dbReference>
<keyword evidence="5 6" id="KW-0472">Membrane</keyword>
<dbReference type="Pfam" id="PF07690">
    <property type="entry name" value="MFS_1"/>
    <property type="match status" value="1"/>
</dbReference>
<keyword evidence="8" id="KW-1185">Reference proteome</keyword>
<gene>
    <name evidence="7" type="ORF">HNQ85_002257</name>
</gene>
<feature type="transmembrane region" description="Helical" evidence="6">
    <location>
        <begin position="352"/>
        <end position="372"/>
    </location>
</feature>
<dbReference type="SUPFAM" id="SSF103473">
    <property type="entry name" value="MFS general substrate transporter"/>
    <property type="match status" value="1"/>
</dbReference>
<evidence type="ECO:0000256" key="4">
    <source>
        <dbReference type="ARBA" id="ARBA00022989"/>
    </source>
</evidence>
<feature type="transmembrane region" description="Helical" evidence="6">
    <location>
        <begin position="378"/>
        <end position="397"/>
    </location>
</feature>
<evidence type="ECO:0000313" key="8">
    <source>
        <dbReference type="Proteomes" id="UP000580891"/>
    </source>
</evidence>
<dbReference type="CDD" id="cd06173">
    <property type="entry name" value="MFS_MefA_like"/>
    <property type="match status" value="1"/>
</dbReference>
<feature type="transmembrane region" description="Helical" evidence="6">
    <location>
        <begin position="309"/>
        <end position="331"/>
    </location>
</feature>
<organism evidence="7 8">
    <name type="scientific">[Anoxybacillus] calidus</name>
    <dbReference type="NCBI Taxonomy" id="575178"/>
    <lineage>
        <taxon>Bacteria</taxon>
        <taxon>Bacillati</taxon>
        <taxon>Bacillota</taxon>
        <taxon>Bacilli</taxon>
        <taxon>Bacillales</taxon>
        <taxon>Anoxybacillaceae</taxon>
        <taxon>Paranoxybacillus</taxon>
    </lineage>
</organism>
<feature type="transmembrane region" description="Helical" evidence="6">
    <location>
        <begin position="72"/>
        <end position="93"/>
    </location>
</feature>
<reference evidence="7 8" key="1">
    <citation type="submission" date="2020-07" db="EMBL/GenBank/DDBJ databases">
        <title>Genomic Encyclopedia of Type Strains, Phase IV (KMG-IV): sequencing the most valuable type-strain genomes for metagenomic binning, comparative biology and taxonomic classification.</title>
        <authorList>
            <person name="Goeker M."/>
        </authorList>
    </citation>
    <scope>NUCLEOTIDE SEQUENCE [LARGE SCALE GENOMIC DNA]</scope>
    <source>
        <strain evidence="7 8">DSM 25220</strain>
    </source>
</reference>
<feature type="transmembrane region" description="Helical" evidence="6">
    <location>
        <begin position="99"/>
        <end position="120"/>
    </location>
</feature>
<dbReference type="Proteomes" id="UP000580891">
    <property type="component" value="Unassembled WGS sequence"/>
</dbReference>
<dbReference type="PANTHER" id="PTHR23513:SF6">
    <property type="entry name" value="MAJOR FACILITATOR SUPERFAMILY ASSOCIATED DOMAIN-CONTAINING PROTEIN"/>
    <property type="match status" value="1"/>
</dbReference>
<comment type="subcellular location">
    <subcellularLocation>
        <location evidence="1">Cell membrane</location>
        <topology evidence="1">Multi-pass membrane protein</topology>
    </subcellularLocation>
</comment>
<keyword evidence="4 6" id="KW-1133">Transmembrane helix</keyword>
<feature type="transmembrane region" description="Helical" evidence="6">
    <location>
        <begin position="21"/>
        <end position="38"/>
    </location>
</feature>
<dbReference type="GO" id="GO:0022857">
    <property type="term" value="F:transmembrane transporter activity"/>
    <property type="evidence" value="ECO:0007669"/>
    <property type="project" value="InterPro"/>
</dbReference>
<evidence type="ECO:0000256" key="6">
    <source>
        <dbReference type="SAM" id="Phobius"/>
    </source>
</evidence>
<evidence type="ECO:0000256" key="1">
    <source>
        <dbReference type="ARBA" id="ARBA00004651"/>
    </source>
</evidence>
<keyword evidence="2" id="KW-1003">Cell membrane</keyword>
<dbReference type="Gene3D" id="1.20.1250.20">
    <property type="entry name" value="MFS general substrate transporter like domains"/>
    <property type="match status" value="1"/>
</dbReference>
<feature type="transmembrane region" description="Helical" evidence="6">
    <location>
        <begin position="281"/>
        <end position="303"/>
    </location>
</feature>
<feature type="transmembrane region" description="Helical" evidence="6">
    <location>
        <begin position="44"/>
        <end position="65"/>
    </location>
</feature>
<feature type="transmembrane region" description="Helical" evidence="6">
    <location>
        <begin position="167"/>
        <end position="184"/>
    </location>
</feature>
<dbReference type="InterPro" id="IPR036259">
    <property type="entry name" value="MFS_trans_sf"/>
</dbReference>
<feature type="transmembrane region" description="Helical" evidence="6">
    <location>
        <begin position="218"/>
        <end position="239"/>
    </location>
</feature>
<name>A0A7V9Z0R5_9BACL</name>
<keyword evidence="3 6" id="KW-0812">Transmembrane</keyword>
<evidence type="ECO:0000256" key="3">
    <source>
        <dbReference type="ARBA" id="ARBA00022692"/>
    </source>
</evidence>
<comment type="caution">
    <text evidence="7">The sequence shown here is derived from an EMBL/GenBank/DDBJ whole genome shotgun (WGS) entry which is preliminary data.</text>
</comment>
<sequence>MKNKNFQLLWYGQTNSLFGSQISMIAIPLTAVTILNATSFQMGILQALHSLPFFLFSLFVGVWIDRTKRKPFLLYANVISAALLLTIPLLYFFDILSIYHLYVVIFLTATASMIFELAYLSYIPSVIPTNHLAAANSKLEASRSISSIAGPSLAGGLIAILTAPFAIIIDAISFLISTILIHFVNSDEQIHPTNNKNIFKAIKEGLAIILKEPIFKSITFSTAILNFCGSAFGAVYILYVVNFLGISSFSLGLILGLGSVGALLGSFITNKFIQSLGIGKTLIVSCIFILFGSIIVPLIPAQVNPYTKLILLCFGQLLSSIGSTVYFITQVSLRQTITPNHLLGRVNASNRFISRGFMPIGAFAGGILGSWISIKLTLLIFGFGFILSAIILLLSPVPKLKEMTEGYKIATN</sequence>
<evidence type="ECO:0000256" key="5">
    <source>
        <dbReference type="ARBA" id="ARBA00023136"/>
    </source>
</evidence>